<proteinExistence type="inferred from homology"/>
<evidence type="ECO:0000256" key="2">
    <source>
        <dbReference type="ARBA" id="ARBA00022801"/>
    </source>
</evidence>
<dbReference type="PANTHER" id="PTHR30023">
    <property type="entry name" value="D-ALANYL-D-ALANINE CARBOXYPEPTIDASE"/>
    <property type="match status" value="1"/>
</dbReference>
<dbReference type="Gene3D" id="3.40.710.10">
    <property type="entry name" value="DD-peptidase/beta-lactamase superfamily"/>
    <property type="match status" value="1"/>
</dbReference>
<dbReference type="InterPro" id="IPR012338">
    <property type="entry name" value="Beta-lactam/transpept-like"/>
</dbReference>
<comment type="similarity">
    <text evidence="1">Belongs to the peptidase S13 family.</text>
</comment>
<gene>
    <name evidence="3" type="ORF">NVI5450_1193</name>
</gene>
<dbReference type="AlphaFoldDB" id="A0A090IFI2"/>
<sequence length="493" mass="54827">MQQSILKNNMLRTFLYCTTLCFISITAYANTDEIAPLAKLLPPGANVAYVIGQPFKSTEKINSDTINQHNAELLLTPASTQKMLTALTAKLYLTDEYIFNTSLHGNIYKQTLSKMEFNFTGDPTFTREDLREMLKQLKAKGITQVNGDITLNQSRFNGYNWGNGQVWNDQAVCYATQASALVINSNCVLGNLKRSAELEKATIYIPDYEPMILNSQVDIISKEQQDAQFCDLEVTRHPNNNYTLFGCVTPSERNLPLSFAISEPTAYFTALLQAELSQAKIKFTGKVLESHQTVKTALVINHQSPPLSEIVAKMMKESDNLIADILFKTIGAEYFLQAGNYRNGAKAMRLILADKGISLASNVIADGSGLSRHNLVSAQTMFSVLEYVIRHDDELQLLDTMPISGVDGTLQYRRGLLTKKLTGKIVAKTGSLKGLSNLVGFVKTEKNHMVPFVLMVSGYNPKTIEQDKPNKPRQASPLTQYLAAFFNTIVSHY</sequence>
<evidence type="ECO:0000313" key="3">
    <source>
        <dbReference type="EMBL" id="SGY91093.1"/>
    </source>
</evidence>
<dbReference type="RefSeq" id="WP_244536291.1">
    <property type="nucleotide sequence ID" value="NZ_CAWRBC010000100.1"/>
</dbReference>
<dbReference type="PATRIC" id="fig|80854.5.peg.1738"/>
<dbReference type="SUPFAM" id="SSF56601">
    <property type="entry name" value="beta-lactamase/transpeptidase-like"/>
    <property type="match status" value="1"/>
</dbReference>
<dbReference type="Pfam" id="PF02113">
    <property type="entry name" value="Peptidase_S13"/>
    <property type="match status" value="1"/>
</dbReference>
<keyword evidence="2" id="KW-0378">Hydrolase</keyword>
<reference evidence="3 4" key="1">
    <citation type="submission" date="2016-11" db="EMBL/GenBank/DDBJ databases">
        <authorList>
            <person name="Jaros S."/>
            <person name="Januszkiewicz K."/>
            <person name="Wedrychowicz H."/>
        </authorList>
    </citation>
    <scope>NUCLEOTIDE SEQUENCE [LARGE SCALE GENOMIC DNA]</scope>
    <source>
        <strain evidence="3">NVI 5450</strain>
    </source>
</reference>
<keyword evidence="3" id="KW-0121">Carboxypeptidase</keyword>
<organism evidence="3 4">
    <name type="scientific">Moritella viscosa</name>
    <dbReference type="NCBI Taxonomy" id="80854"/>
    <lineage>
        <taxon>Bacteria</taxon>
        <taxon>Pseudomonadati</taxon>
        <taxon>Pseudomonadota</taxon>
        <taxon>Gammaproteobacteria</taxon>
        <taxon>Alteromonadales</taxon>
        <taxon>Moritellaceae</taxon>
        <taxon>Moritella</taxon>
    </lineage>
</organism>
<dbReference type="KEGG" id="mvs:MVIS_1632"/>
<dbReference type="PANTHER" id="PTHR30023:SF0">
    <property type="entry name" value="PENICILLIN-SENSITIVE CARBOXYPEPTIDASE A"/>
    <property type="match status" value="1"/>
</dbReference>
<dbReference type="PRINTS" id="PR00922">
    <property type="entry name" value="DADACBPTASE3"/>
</dbReference>
<dbReference type="NCBIfam" id="TIGR00666">
    <property type="entry name" value="PBP4"/>
    <property type="match status" value="1"/>
</dbReference>
<dbReference type="GO" id="GO:0004185">
    <property type="term" value="F:serine-type carboxypeptidase activity"/>
    <property type="evidence" value="ECO:0007669"/>
    <property type="project" value="InterPro"/>
</dbReference>
<dbReference type="STRING" id="80854.MVIS_1632"/>
<evidence type="ECO:0000256" key="1">
    <source>
        <dbReference type="ARBA" id="ARBA00006096"/>
    </source>
</evidence>
<dbReference type="EMBL" id="FPLD01000040">
    <property type="protein sequence ID" value="SGY91093.1"/>
    <property type="molecule type" value="Genomic_DNA"/>
</dbReference>
<protein>
    <submittedName>
        <fullName evidence="3">Hypothetical D-alanyl-D-alaninecarboxypeptidase/D-alanyl-D-alanine-endopeptidase</fullName>
    </submittedName>
</protein>
<evidence type="ECO:0000313" key="4">
    <source>
        <dbReference type="Proteomes" id="UP000183794"/>
    </source>
</evidence>
<accession>A0A090IFI2</accession>
<dbReference type="InterPro" id="IPR000667">
    <property type="entry name" value="Peptidase_S13"/>
</dbReference>
<dbReference type="MEROPS" id="S13.001"/>
<dbReference type="Gene3D" id="3.50.80.20">
    <property type="entry name" value="D-Ala-D-Ala carboxypeptidase C, peptidase S13"/>
    <property type="match status" value="1"/>
</dbReference>
<dbReference type="GO" id="GO:0006508">
    <property type="term" value="P:proteolysis"/>
    <property type="evidence" value="ECO:0007669"/>
    <property type="project" value="InterPro"/>
</dbReference>
<dbReference type="GO" id="GO:0000270">
    <property type="term" value="P:peptidoglycan metabolic process"/>
    <property type="evidence" value="ECO:0007669"/>
    <property type="project" value="TreeGrafter"/>
</dbReference>
<name>A0A090IFI2_9GAMM</name>
<dbReference type="HOGENOM" id="CLU_017692_1_1_6"/>
<dbReference type="Proteomes" id="UP000183794">
    <property type="component" value="Unassembled WGS sequence"/>
</dbReference>
<keyword evidence="3" id="KW-0645">Protease</keyword>